<feature type="compositionally biased region" description="Polar residues" evidence="10">
    <location>
        <begin position="181"/>
        <end position="196"/>
    </location>
</feature>
<dbReference type="Pfam" id="PF01909">
    <property type="entry name" value="NTP_transf_2"/>
    <property type="match status" value="1"/>
</dbReference>
<evidence type="ECO:0000313" key="12">
    <source>
        <dbReference type="EMBL" id="BAH50509.1"/>
    </source>
</evidence>
<comment type="cofactor">
    <cofactor evidence="1">
        <name>Mg(2+)</name>
        <dbReference type="ChEBI" id="CHEBI:18420"/>
    </cofactor>
</comment>
<dbReference type="HOGENOM" id="CLU_1389283_0_0_11"/>
<name>C1B285_RHOOB</name>
<dbReference type="AlphaFoldDB" id="C1B285"/>
<dbReference type="CDD" id="cd05403">
    <property type="entry name" value="NT_KNTase_like"/>
    <property type="match status" value="1"/>
</dbReference>
<keyword evidence="8" id="KW-0460">Magnesium</keyword>
<dbReference type="InterPro" id="IPR052038">
    <property type="entry name" value="Type-VII_TA_antitoxin"/>
</dbReference>
<evidence type="ECO:0000256" key="7">
    <source>
        <dbReference type="ARBA" id="ARBA00022840"/>
    </source>
</evidence>
<dbReference type="KEGG" id="rop:ROP_22620"/>
<dbReference type="GO" id="GO:0046872">
    <property type="term" value="F:metal ion binding"/>
    <property type="evidence" value="ECO:0007669"/>
    <property type="project" value="UniProtKB-KW"/>
</dbReference>
<organism evidence="12 13">
    <name type="scientific">Rhodococcus opacus (strain B4)</name>
    <dbReference type="NCBI Taxonomy" id="632772"/>
    <lineage>
        <taxon>Bacteria</taxon>
        <taxon>Bacillati</taxon>
        <taxon>Actinomycetota</taxon>
        <taxon>Actinomycetes</taxon>
        <taxon>Mycobacteriales</taxon>
        <taxon>Nocardiaceae</taxon>
        <taxon>Rhodococcus</taxon>
    </lineage>
</organism>
<evidence type="ECO:0000256" key="6">
    <source>
        <dbReference type="ARBA" id="ARBA00022741"/>
    </source>
</evidence>
<evidence type="ECO:0000313" key="13">
    <source>
        <dbReference type="Proteomes" id="UP000002212"/>
    </source>
</evidence>
<proteinExistence type="inferred from homology"/>
<dbReference type="PANTHER" id="PTHR33571:SF14">
    <property type="entry name" value="PROTEIN ADENYLYLTRANSFERASE MJ0435-RELATED"/>
    <property type="match status" value="1"/>
</dbReference>
<dbReference type="STRING" id="632772.ROP_22620"/>
<feature type="domain" description="Polymerase nucleotidyl transferase" evidence="11">
    <location>
        <begin position="29"/>
        <end position="93"/>
    </location>
</feature>
<protein>
    <recommendedName>
        <fullName evidence="11">Polymerase nucleotidyl transferase domain-containing protein</fullName>
    </recommendedName>
</protein>
<keyword evidence="5" id="KW-0479">Metal-binding</keyword>
<evidence type="ECO:0000256" key="4">
    <source>
        <dbReference type="ARBA" id="ARBA00022695"/>
    </source>
</evidence>
<evidence type="ECO:0000259" key="11">
    <source>
        <dbReference type="Pfam" id="PF01909"/>
    </source>
</evidence>
<accession>C1B285</accession>
<dbReference type="EMBL" id="AP011115">
    <property type="protein sequence ID" value="BAH50509.1"/>
    <property type="molecule type" value="Genomic_DNA"/>
</dbReference>
<evidence type="ECO:0000256" key="10">
    <source>
        <dbReference type="SAM" id="MobiDB-lite"/>
    </source>
</evidence>
<keyword evidence="2" id="KW-1277">Toxin-antitoxin system</keyword>
<dbReference type="InterPro" id="IPR002934">
    <property type="entry name" value="Polymerase_NTP_transf_dom"/>
</dbReference>
<evidence type="ECO:0000256" key="5">
    <source>
        <dbReference type="ARBA" id="ARBA00022723"/>
    </source>
</evidence>
<feature type="region of interest" description="Disordered" evidence="10">
    <location>
        <begin position="174"/>
        <end position="196"/>
    </location>
</feature>
<reference evidence="12 13" key="1">
    <citation type="submission" date="2009-03" db="EMBL/GenBank/DDBJ databases">
        <title>Comparison of the complete genome sequences of Rhodococcus erythropolis PR4 and Rhodococcus opacus B4.</title>
        <authorList>
            <person name="Takarada H."/>
            <person name="Sekine M."/>
            <person name="Hosoyama A."/>
            <person name="Yamada R."/>
            <person name="Fujisawa T."/>
            <person name="Omata S."/>
            <person name="Shimizu A."/>
            <person name="Tsukatani N."/>
            <person name="Tanikawa S."/>
            <person name="Fujita N."/>
            <person name="Harayama S."/>
        </authorList>
    </citation>
    <scope>NUCLEOTIDE SEQUENCE [LARGE SCALE GENOMIC DNA]</scope>
    <source>
        <strain evidence="12 13">B4</strain>
    </source>
</reference>
<gene>
    <name evidence="12" type="ordered locus">ROP_22620</name>
</gene>
<evidence type="ECO:0000256" key="1">
    <source>
        <dbReference type="ARBA" id="ARBA00001946"/>
    </source>
</evidence>
<dbReference type="InterPro" id="IPR043519">
    <property type="entry name" value="NT_sf"/>
</dbReference>
<comment type="similarity">
    <text evidence="9">Belongs to the MntA antitoxin family.</text>
</comment>
<sequence length="196" mass="20679">MAAPTPHSERLRAVLTAHRDEVRRVFTKYGAFDVQLFGSVARGDAGADSDIDLLVSIDAPDYEQVVSMLGLADELSELLGTKVDVVAPSLISTHGRRRRKNGAKSRAVFADAVAVSSGGLAMKLNASRTMACARMSASSGEAFTHDRCNVSASRSAAGRMMMSLSVVIKRSRSSGACPWCSDSTRGSAPLSSKNVA</sequence>
<evidence type="ECO:0000256" key="9">
    <source>
        <dbReference type="ARBA" id="ARBA00038276"/>
    </source>
</evidence>
<dbReference type="SUPFAM" id="SSF81301">
    <property type="entry name" value="Nucleotidyltransferase"/>
    <property type="match status" value="1"/>
</dbReference>
<keyword evidence="4" id="KW-0548">Nucleotidyltransferase</keyword>
<dbReference type="GO" id="GO:0016779">
    <property type="term" value="F:nucleotidyltransferase activity"/>
    <property type="evidence" value="ECO:0007669"/>
    <property type="project" value="UniProtKB-KW"/>
</dbReference>
<dbReference type="Proteomes" id="UP000002212">
    <property type="component" value="Chromosome"/>
</dbReference>
<evidence type="ECO:0000256" key="8">
    <source>
        <dbReference type="ARBA" id="ARBA00022842"/>
    </source>
</evidence>
<dbReference type="GO" id="GO:0005524">
    <property type="term" value="F:ATP binding"/>
    <property type="evidence" value="ECO:0007669"/>
    <property type="project" value="UniProtKB-KW"/>
</dbReference>
<keyword evidence="7" id="KW-0067">ATP-binding</keyword>
<dbReference type="PANTHER" id="PTHR33571">
    <property type="entry name" value="SSL8005 PROTEIN"/>
    <property type="match status" value="1"/>
</dbReference>
<keyword evidence="3" id="KW-0808">Transferase</keyword>
<keyword evidence="6" id="KW-0547">Nucleotide-binding</keyword>
<dbReference type="Gene3D" id="3.30.460.10">
    <property type="entry name" value="Beta Polymerase, domain 2"/>
    <property type="match status" value="1"/>
</dbReference>
<evidence type="ECO:0000256" key="2">
    <source>
        <dbReference type="ARBA" id="ARBA00022649"/>
    </source>
</evidence>
<evidence type="ECO:0000256" key="3">
    <source>
        <dbReference type="ARBA" id="ARBA00022679"/>
    </source>
</evidence>